<feature type="domain" description="Integral membrane bound transporter" evidence="6">
    <location>
        <begin position="372"/>
        <end position="495"/>
    </location>
</feature>
<feature type="transmembrane region" description="Helical" evidence="5">
    <location>
        <begin position="479"/>
        <end position="500"/>
    </location>
</feature>
<comment type="caution">
    <text evidence="7">The sequence shown here is derived from an EMBL/GenBank/DDBJ whole genome shotgun (WGS) entry which is preliminary data.</text>
</comment>
<name>A0ABS7WSM9_9BACT</name>
<dbReference type="InterPro" id="IPR049453">
    <property type="entry name" value="Memb_transporter_dom"/>
</dbReference>
<sequence>MINKNDFRQLKNNLQAFFHMYDPSNFALLYSIKAAIALLICMLSAYLMLDSKVIIFSLFACVFIFYMNTFNAKNMQKIIILSIFAIISALCALLIPFLIDIKLYVFIPCFIWVFIVNFIAAFNSDLQKIGIYITLLVMAMMISASLNTFYPTQSALAILHGSVIAIAFRTFTLYTYGSYTRRSFLMLLNNLIYMSENITNDNYNHWQSIFVSRVDEIKKLFASKSANIKDTSLIKNQEMAIFYLLKCEEIAFTLLSLRLYFRKNQHNKYISNIQEEIIFNLNELKNIFLDKTVNLKTINFTRFKDLNTFPILCECLDVLYYKFNMFKLGGMKKLEFKENSTKISFKALKDNFNLKNKYFRFSFKVALATSFSIFLAIFFKIDHGIWIAMGVFTLFKESINSTAIINKSTIYASMLGFALGFLLIFNLTANKHILEFILFISYFACIYFKHFPYFLSTVLIMFNLVIFFAYLGLDFERLILFRLADFIAAFVIVYVFSYIWPIKSENDIKPTIQETTKNIQNFLTSIINRSKYFEAENSVLLSIKKLRNLLDESKNKNSLIFEAIIEINNLCINLNDYIYNKHSKVDLKLDTDIKILITRFEMLRKASDDLPFYFYEDVSDKFLSTDSKIKYFLEQIGKRQDTLYKFLISKNN</sequence>
<evidence type="ECO:0000313" key="8">
    <source>
        <dbReference type="Proteomes" id="UP000786183"/>
    </source>
</evidence>
<feature type="transmembrane region" description="Helical" evidence="5">
    <location>
        <begin position="129"/>
        <end position="150"/>
    </location>
</feature>
<feature type="transmembrane region" description="Helical" evidence="5">
    <location>
        <begin position="365"/>
        <end position="389"/>
    </location>
</feature>
<feature type="transmembrane region" description="Helical" evidence="5">
    <location>
        <begin position="156"/>
        <end position="176"/>
    </location>
</feature>
<evidence type="ECO:0000256" key="2">
    <source>
        <dbReference type="ARBA" id="ARBA00022692"/>
    </source>
</evidence>
<keyword evidence="8" id="KW-1185">Reference proteome</keyword>
<feature type="transmembrane region" description="Helical" evidence="5">
    <location>
        <begin position="78"/>
        <end position="99"/>
    </location>
</feature>
<evidence type="ECO:0000256" key="4">
    <source>
        <dbReference type="ARBA" id="ARBA00023136"/>
    </source>
</evidence>
<comment type="subcellular location">
    <subcellularLocation>
        <location evidence="1">Membrane</location>
        <topology evidence="1">Multi-pass membrane protein</topology>
    </subcellularLocation>
</comment>
<feature type="transmembrane region" description="Helical" evidence="5">
    <location>
        <begin position="409"/>
        <end position="429"/>
    </location>
</feature>
<gene>
    <name evidence="7" type="ORF">AVCANL283_04185</name>
</gene>
<keyword evidence="2 5" id="KW-0812">Transmembrane</keyword>
<dbReference type="RefSeq" id="WP_224325302.1">
    <property type="nucleotide sequence ID" value="NZ_JACGBB010000006.1"/>
</dbReference>
<feature type="transmembrane region" description="Helical" evidence="5">
    <location>
        <begin position="450"/>
        <end position="473"/>
    </location>
</feature>
<accession>A0ABS7WSM9</accession>
<dbReference type="EMBL" id="JACGBB010000006">
    <property type="protein sequence ID" value="MBZ7987307.1"/>
    <property type="molecule type" value="Genomic_DNA"/>
</dbReference>
<reference evidence="7 8" key="1">
    <citation type="submission" date="2020-07" db="EMBL/GenBank/DDBJ databases">
        <title>Transfer of Campylobacter canadensis to the novel genus Avispirillum gen. nov., that also includes two novel species recovered from migratory waterfowl: Avispirillum anseris sp. nov. and Avispirillum brantae sp. nov.</title>
        <authorList>
            <person name="Miller W.G."/>
            <person name="Chapman M.H."/>
            <person name="Yee E."/>
            <person name="Inglis G.D."/>
        </authorList>
    </citation>
    <scope>NUCLEOTIDE SEQUENCE [LARGE SCALE GENOMIC DNA]</scope>
    <source>
        <strain evidence="7 8">L283</strain>
    </source>
</reference>
<dbReference type="Proteomes" id="UP000786183">
    <property type="component" value="Unassembled WGS sequence"/>
</dbReference>
<feature type="transmembrane region" description="Helical" evidence="5">
    <location>
        <begin position="27"/>
        <end position="47"/>
    </location>
</feature>
<dbReference type="Pfam" id="PF13515">
    <property type="entry name" value="FUSC_2"/>
    <property type="match status" value="1"/>
</dbReference>
<evidence type="ECO:0000313" key="7">
    <source>
        <dbReference type="EMBL" id="MBZ7987307.1"/>
    </source>
</evidence>
<evidence type="ECO:0000256" key="1">
    <source>
        <dbReference type="ARBA" id="ARBA00004141"/>
    </source>
</evidence>
<evidence type="ECO:0000259" key="6">
    <source>
        <dbReference type="Pfam" id="PF13515"/>
    </source>
</evidence>
<evidence type="ECO:0000256" key="5">
    <source>
        <dbReference type="SAM" id="Phobius"/>
    </source>
</evidence>
<proteinExistence type="predicted"/>
<feature type="transmembrane region" description="Helical" evidence="5">
    <location>
        <begin position="53"/>
        <end position="71"/>
    </location>
</feature>
<evidence type="ECO:0000256" key="3">
    <source>
        <dbReference type="ARBA" id="ARBA00022989"/>
    </source>
</evidence>
<keyword evidence="4 5" id="KW-0472">Membrane</keyword>
<protein>
    <submittedName>
        <fullName evidence="7">FUSC family protein</fullName>
    </submittedName>
</protein>
<organism evidence="7 8">
    <name type="scientific">Campylobacter canadensis</name>
    <dbReference type="NCBI Taxonomy" id="449520"/>
    <lineage>
        <taxon>Bacteria</taxon>
        <taxon>Pseudomonadati</taxon>
        <taxon>Campylobacterota</taxon>
        <taxon>Epsilonproteobacteria</taxon>
        <taxon>Campylobacterales</taxon>
        <taxon>Campylobacteraceae</taxon>
        <taxon>Campylobacter</taxon>
    </lineage>
</organism>
<keyword evidence="3 5" id="KW-1133">Transmembrane helix</keyword>
<feature type="transmembrane region" description="Helical" evidence="5">
    <location>
        <begin position="105"/>
        <end position="122"/>
    </location>
</feature>